<reference evidence="2 3" key="1">
    <citation type="journal article" date="2019" name="Emerg. Microbes Infect.">
        <title>Comprehensive subspecies identification of 175 nontuberculous mycobacteria species based on 7547 genomic profiles.</title>
        <authorList>
            <person name="Matsumoto Y."/>
            <person name="Kinjo T."/>
            <person name="Motooka D."/>
            <person name="Nabeya D."/>
            <person name="Jung N."/>
            <person name="Uechi K."/>
            <person name="Horii T."/>
            <person name="Iida T."/>
            <person name="Fujita J."/>
            <person name="Nakamura S."/>
        </authorList>
    </citation>
    <scope>NUCLEOTIDE SEQUENCE [LARGE SCALE GENOMIC DNA]</scope>
    <source>
        <strain evidence="2 3">JCM 18538</strain>
    </source>
</reference>
<evidence type="ECO:0000313" key="2">
    <source>
        <dbReference type="EMBL" id="BBY51318.1"/>
    </source>
</evidence>
<dbReference type="Proteomes" id="UP000467428">
    <property type="component" value="Chromosome"/>
</dbReference>
<feature type="compositionally biased region" description="Basic and acidic residues" evidence="1">
    <location>
        <begin position="1"/>
        <end position="18"/>
    </location>
</feature>
<evidence type="ECO:0000256" key="1">
    <source>
        <dbReference type="SAM" id="MobiDB-lite"/>
    </source>
</evidence>
<dbReference type="EMBL" id="AP022593">
    <property type="protein sequence ID" value="BBY51318.1"/>
    <property type="molecule type" value="Genomic_DNA"/>
</dbReference>
<dbReference type="AlphaFoldDB" id="A0A7I7S355"/>
<accession>A0A7I7S355</accession>
<feature type="region of interest" description="Disordered" evidence="1">
    <location>
        <begin position="1"/>
        <end position="23"/>
    </location>
</feature>
<name>A0A7I7S355_9MYCO</name>
<keyword evidence="3" id="KW-1185">Reference proteome</keyword>
<organism evidence="2 3">
    <name type="scientific">Mycolicibacterium arabiense</name>
    <dbReference type="NCBI Taxonomy" id="1286181"/>
    <lineage>
        <taxon>Bacteria</taxon>
        <taxon>Bacillati</taxon>
        <taxon>Actinomycetota</taxon>
        <taxon>Actinomycetes</taxon>
        <taxon>Mycobacteriales</taxon>
        <taxon>Mycobacteriaceae</taxon>
        <taxon>Mycolicibacterium</taxon>
    </lineage>
</organism>
<gene>
    <name evidence="2" type="ORF">MARA_47860</name>
</gene>
<geneLocation type="plasmid" evidence="3">
    <name>pjcm18538 dna</name>
</geneLocation>
<sequence length="122" mass="13305">MLVEHEPGTAEHPQHQGHDEEDVGRVACVHDVDRTVAPHLEGEPHRVEQREPVLADVADRTTAGRLQGVAQDAHAVDHRLGLDVLLGALRADDGYLVAGVDQRPALLPHPSVERHGQILDQD</sequence>
<protein>
    <submittedName>
        <fullName evidence="2">Uncharacterized protein</fullName>
    </submittedName>
</protein>
<dbReference type="KEGG" id="marz:MARA_47860"/>
<evidence type="ECO:0000313" key="3">
    <source>
        <dbReference type="Proteomes" id="UP000467428"/>
    </source>
</evidence>
<proteinExistence type="predicted"/>